<dbReference type="AlphaFoldDB" id="A0A3G1DH50"/>
<proteinExistence type="predicted"/>
<organism evidence="1">
    <name type="scientific">Pseudomonas aeruginosa</name>
    <dbReference type="NCBI Taxonomy" id="287"/>
    <lineage>
        <taxon>Bacteria</taxon>
        <taxon>Pseudomonadati</taxon>
        <taxon>Pseudomonadota</taxon>
        <taxon>Gammaproteobacteria</taxon>
        <taxon>Pseudomonadales</taxon>
        <taxon>Pseudomonadaceae</taxon>
        <taxon>Pseudomonas</taxon>
    </lineage>
</organism>
<dbReference type="EMBL" id="KU254577">
    <property type="protein sequence ID" value="AMP35962.1"/>
    <property type="molecule type" value="Genomic_DNA"/>
</dbReference>
<protein>
    <submittedName>
        <fullName evidence="1">Uncharacterized protein</fullName>
    </submittedName>
</protein>
<reference evidence="1" key="1">
    <citation type="submission" date="2015-12" db="EMBL/GenBank/DDBJ databases">
        <title>The first report of fully sequenced SIM-encoding plasmid pHN39-SIM.</title>
        <authorList>
            <person name="Sun F."/>
            <person name="Zhou D."/>
            <person name="Wang Q."/>
            <person name="Feng J."/>
            <person name="Feng W."/>
            <person name="Luo W."/>
            <person name="Zhang D."/>
            <person name="Chen Y."/>
            <person name="Qiu X."/>
            <person name="Yin Z."/>
            <person name="Chen W."/>
            <person name="Xia P."/>
        </authorList>
    </citation>
    <scope>NUCLEOTIDE SEQUENCE</scope>
    <source>
        <strain evidence="1">HN39</strain>
        <plasmid evidence="1">pHN39-SIM</plasmid>
    </source>
</reference>
<dbReference type="RefSeq" id="WP_023662260.1">
    <property type="nucleotide sequence ID" value="NZ_KU254577.1"/>
</dbReference>
<accession>A0A3G1DH50</accession>
<evidence type="ECO:0000313" key="1">
    <source>
        <dbReference type="EMBL" id="AMP35962.1"/>
    </source>
</evidence>
<sequence length="243" mass="27103">MAKEKLITRISEIAESLNERQRAYLIVAYDEDQRAEEVNSGPGSAPASQWRWLEYGPDGRVRKMTYDGPLRYALAEMKLVGHGAGSTWHSLENRGLLSTDHRPIGMGDLLSLFVRLTTDGRRVARVLKGLPMQKPKIDAASKPMSLTALRILHQGQQQPTEYLDPFEPWIGRSYYPPPLVVLGIARGLANKGLLVADRRKLSFKISAAGLAVAIEEAENWKPFARPAYGEPGWIEDVLSKVRS</sequence>
<keyword evidence="1" id="KW-0614">Plasmid</keyword>
<name>A0A3G1DH50_PSEAI</name>
<geneLocation type="plasmid" evidence="1">
    <name>pHN39-SIM</name>
</geneLocation>